<dbReference type="SUPFAM" id="SSF48452">
    <property type="entry name" value="TPR-like"/>
    <property type="match status" value="1"/>
</dbReference>
<evidence type="ECO:0000313" key="2">
    <source>
        <dbReference type="EMBL" id="ASP38840.1"/>
    </source>
</evidence>
<dbReference type="Gene3D" id="1.25.40.10">
    <property type="entry name" value="Tetratricopeptide repeat domain"/>
    <property type="match status" value="1"/>
</dbReference>
<dbReference type="KEGG" id="bsan:CHH28_09170"/>
<sequence length="349" mass="38526">MLQTLGVQSVSVQWARSQQGHRGFQRTVVRGPRLLMAFMLALTLVLTLVGCASHGDLSAPAAALDDQRLLRLAQRAEQQGNASLAISLYRQSLSAHEDTASRQALFWLYRRTAQWQLANELLSPVPSPVYMSSTPTNAERQRSTARWPRHGWACARAAQLMDEQQWSAAQHQLEGISVDARWPQCAAMQARLALQQRQYPLAKSLFERLRQWQPQRWQHSYNLALLALLQQQPAQALQQLHGICISPDDCPAAARELTTLSLVLAQRHNDAAQWLSRSALSRDEWQAQLTYYQSLSPTSPTSATRLVHTSHDGASASDSTDDIGSGYSTQVTSAGGGNAGTGQAKRVSP</sequence>
<feature type="region of interest" description="Disordered" evidence="1">
    <location>
        <begin position="311"/>
        <end position="349"/>
    </location>
</feature>
<name>A0A222FJ89_9GAMM</name>
<dbReference type="InterPro" id="IPR011990">
    <property type="entry name" value="TPR-like_helical_dom_sf"/>
</dbReference>
<protein>
    <submittedName>
        <fullName evidence="2">Uncharacterized protein</fullName>
    </submittedName>
</protein>
<reference evidence="2 3" key="1">
    <citation type="submission" date="2017-07" db="EMBL/GenBank/DDBJ databases">
        <title>Annotated genome sequence of Bacterioplanes sanyensis isolated from Red Sea.</title>
        <authorList>
            <person name="Rehman Z.U."/>
        </authorList>
    </citation>
    <scope>NUCLEOTIDE SEQUENCE [LARGE SCALE GENOMIC DNA]</scope>
    <source>
        <strain evidence="2 3">NV9</strain>
    </source>
</reference>
<dbReference type="AlphaFoldDB" id="A0A222FJ89"/>
<dbReference type="Proteomes" id="UP000202440">
    <property type="component" value="Chromosome"/>
</dbReference>
<evidence type="ECO:0000256" key="1">
    <source>
        <dbReference type="SAM" id="MobiDB-lite"/>
    </source>
</evidence>
<organism evidence="2 3">
    <name type="scientific">Bacterioplanes sanyensis</name>
    <dbReference type="NCBI Taxonomy" id="1249553"/>
    <lineage>
        <taxon>Bacteria</taxon>
        <taxon>Pseudomonadati</taxon>
        <taxon>Pseudomonadota</taxon>
        <taxon>Gammaproteobacteria</taxon>
        <taxon>Oceanospirillales</taxon>
        <taxon>Oceanospirillaceae</taxon>
        <taxon>Bacterioplanes</taxon>
    </lineage>
</organism>
<proteinExistence type="predicted"/>
<gene>
    <name evidence="2" type="ORF">CHH28_09170</name>
</gene>
<keyword evidence="3" id="KW-1185">Reference proteome</keyword>
<evidence type="ECO:0000313" key="3">
    <source>
        <dbReference type="Proteomes" id="UP000202440"/>
    </source>
</evidence>
<dbReference type="RefSeq" id="WP_094060026.1">
    <property type="nucleotide sequence ID" value="NZ_CP022530.1"/>
</dbReference>
<dbReference type="EMBL" id="CP022530">
    <property type="protein sequence ID" value="ASP38840.1"/>
    <property type="molecule type" value="Genomic_DNA"/>
</dbReference>
<accession>A0A222FJ89</accession>